<protein>
    <submittedName>
        <fullName evidence="2">Uncharacterized protein</fullName>
    </submittedName>
</protein>
<feature type="region of interest" description="Disordered" evidence="1">
    <location>
        <begin position="1"/>
        <end position="112"/>
    </location>
</feature>
<reference evidence="2" key="1">
    <citation type="submission" date="2022-10" db="EMBL/GenBank/DDBJ databases">
        <authorList>
            <person name="Hyden B.L."/>
            <person name="Feng K."/>
            <person name="Yates T."/>
            <person name="Jawdy S."/>
            <person name="Smart L.B."/>
            <person name="Muchero W."/>
        </authorList>
    </citation>
    <scope>NUCLEOTIDE SEQUENCE</scope>
    <source>
        <tissue evidence="2">Shoot tip</tissue>
    </source>
</reference>
<dbReference type="EMBL" id="JAPFFI010000004">
    <property type="protein sequence ID" value="KAJ6396240.1"/>
    <property type="molecule type" value="Genomic_DNA"/>
</dbReference>
<reference evidence="2" key="2">
    <citation type="journal article" date="2023" name="Int. J. Mol. Sci.">
        <title>De Novo Assembly and Annotation of 11 Diverse Shrub Willow (Salix) Genomes Reveals Novel Gene Organization in Sex-Linked Regions.</title>
        <authorList>
            <person name="Hyden B."/>
            <person name="Feng K."/>
            <person name="Yates T.B."/>
            <person name="Jawdy S."/>
            <person name="Cereghino C."/>
            <person name="Smart L.B."/>
            <person name="Muchero W."/>
        </authorList>
    </citation>
    <scope>NUCLEOTIDE SEQUENCE</scope>
    <source>
        <tissue evidence="2">Shoot tip</tissue>
    </source>
</reference>
<organism evidence="2 3">
    <name type="scientific">Salix suchowensis</name>
    <dbReference type="NCBI Taxonomy" id="1278906"/>
    <lineage>
        <taxon>Eukaryota</taxon>
        <taxon>Viridiplantae</taxon>
        <taxon>Streptophyta</taxon>
        <taxon>Embryophyta</taxon>
        <taxon>Tracheophyta</taxon>
        <taxon>Spermatophyta</taxon>
        <taxon>Magnoliopsida</taxon>
        <taxon>eudicotyledons</taxon>
        <taxon>Gunneridae</taxon>
        <taxon>Pentapetalae</taxon>
        <taxon>rosids</taxon>
        <taxon>fabids</taxon>
        <taxon>Malpighiales</taxon>
        <taxon>Salicaceae</taxon>
        <taxon>Saliceae</taxon>
        <taxon>Salix</taxon>
    </lineage>
</organism>
<evidence type="ECO:0000313" key="2">
    <source>
        <dbReference type="EMBL" id="KAJ6396240.1"/>
    </source>
</evidence>
<comment type="caution">
    <text evidence="2">The sequence shown here is derived from an EMBL/GenBank/DDBJ whole genome shotgun (WGS) entry which is preliminary data.</text>
</comment>
<evidence type="ECO:0000313" key="3">
    <source>
        <dbReference type="Proteomes" id="UP001141253"/>
    </source>
</evidence>
<name>A0ABQ9CCC7_9ROSI</name>
<feature type="compositionally biased region" description="Polar residues" evidence="1">
    <location>
        <begin position="45"/>
        <end position="63"/>
    </location>
</feature>
<sequence>MKVTQKEEEGPAEQAPVEVKESTNMGSGDHDAKLGKMGQPKEVVDTTSPTPQASTSLKQTTDPCGQDKQNGKAPQTSQEASSGPGKAGSEFQEKGKWPSEDEEIIGGGGSGDARLDFLFQCLPWTSLSNHDRLEF</sequence>
<feature type="compositionally biased region" description="Polar residues" evidence="1">
    <location>
        <begin position="72"/>
        <end position="81"/>
    </location>
</feature>
<dbReference type="Proteomes" id="UP001141253">
    <property type="component" value="Chromosome 4"/>
</dbReference>
<evidence type="ECO:0000256" key="1">
    <source>
        <dbReference type="SAM" id="MobiDB-lite"/>
    </source>
</evidence>
<proteinExistence type="predicted"/>
<keyword evidence="3" id="KW-1185">Reference proteome</keyword>
<gene>
    <name evidence="2" type="ORF">OIU77_021300</name>
</gene>
<accession>A0ABQ9CCC7</accession>